<dbReference type="SUPFAM" id="SSF54928">
    <property type="entry name" value="RNA-binding domain, RBD"/>
    <property type="match status" value="1"/>
</dbReference>
<feature type="signal peptide" evidence="3">
    <location>
        <begin position="1"/>
        <end position="16"/>
    </location>
</feature>
<dbReference type="AlphaFoldDB" id="A0AAE0ULZ7"/>
<reference evidence="5" key="1">
    <citation type="submission" date="2023-06" db="EMBL/GenBank/DDBJ databases">
        <title>Male Hemibagrus guttatus genome.</title>
        <authorList>
            <person name="Bian C."/>
        </authorList>
    </citation>
    <scope>NUCLEOTIDE SEQUENCE</scope>
    <source>
        <strain evidence="5">Male_cb2023</strain>
        <tissue evidence="5">Muscle</tissue>
    </source>
</reference>
<dbReference type="InterPro" id="IPR035979">
    <property type="entry name" value="RBD_domain_sf"/>
</dbReference>
<dbReference type="SMART" id="SM00360">
    <property type="entry name" value="RRM"/>
    <property type="match status" value="1"/>
</dbReference>
<proteinExistence type="predicted"/>
<dbReference type="Pfam" id="PF00076">
    <property type="entry name" value="RRM_1"/>
    <property type="match status" value="1"/>
</dbReference>
<comment type="caution">
    <text evidence="5">The sequence shown here is derived from an EMBL/GenBank/DDBJ whole genome shotgun (WGS) entry which is preliminary data.</text>
</comment>
<accession>A0AAE0ULZ7</accession>
<feature type="chain" id="PRO_5042216467" description="RRM domain-containing protein" evidence="3">
    <location>
        <begin position="17"/>
        <end position="509"/>
    </location>
</feature>
<keyword evidence="3" id="KW-0732">Signal</keyword>
<sequence length="509" mass="56908">MASTTTSLSLLIQTLSVLNVARLDISLGPAPRGRVTSVFLSDRGGTRPSRPDRGPRGNDLGRLGRYTLNITRDIVRSLKALEIIIVELQRLEATGDLLDITAQGALVHSRFKSAAEMDAPSKFFFSSLLFGHALNKAGLPALFLGQSEALNGVSSNHLWRRHYCNSDKESVCVFRRVCQSYALTLVQLSSHSEDLRRNPTGETHTLQKMALRLKLMCVLFVGPLPHTYTEKNVHTLLKPYGTLRSVRLLYSTHKLHAVVEFQHLEGAELALQSLTNLQVEDAMIKLQRPVNDLTLDLDASLAELQNDIQNSHMIYVGRLSWRRRHQLLQAFSSFGPACDITPTKDSGKCQRHTRISAFYSYTLCQCTRSQCTRVSVLESVHYKFVRSDSACTALDSLVQMGNRKLNTCHALTPAHMHSWTHTNPVTMETTIESTGLEERTVREEAEPAGLNCAQVQDGGTQHAMRRLDRNVGKMCRALERHTLSIVILPGFIRDGVEYHGLCFIQVKQV</sequence>
<dbReference type="EMBL" id="JAUCMX010000025">
    <property type="protein sequence ID" value="KAK3511215.1"/>
    <property type="molecule type" value="Genomic_DNA"/>
</dbReference>
<feature type="region of interest" description="Disordered" evidence="2">
    <location>
        <begin position="38"/>
        <end position="60"/>
    </location>
</feature>
<feature type="domain" description="RRM" evidence="4">
    <location>
        <begin position="217"/>
        <end position="291"/>
    </location>
</feature>
<evidence type="ECO:0000256" key="1">
    <source>
        <dbReference type="PROSITE-ProRule" id="PRU00176"/>
    </source>
</evidence>
<dbReference type="CDD" id="cd00590">
    <property type="entry name" value="RRM_SF"/>
    <property type="match status" value="1"/>
</dbReference>
<gene>
    <name evidence="5" type="ORF">QTP70_032548</name>
</gene>
<evidence type="ECO:0000259" key="4">
    <source>
        <dbReference type="PROSITE" id="PS50102"/>
    </source>
</evidence>
<organism evidence="5 6">
    <name type="scientific">Hemibagrus guttatus</name>
    <dbReference type="NCBI Taxonomy" id="175788"/>
    <lineage>
        <taxon>Eukaryota</taxon>
        <taxon>Metazoa</taxon>
        <taxon>Chordata</taxon>
        <taxon>Craniata</taxon>
        <taxon>Vertebrata</taxon>
        <taxon>Euteleostomi</taxon>
        <taxon>Actinopterygii</taxon>
        <taxon>Neopterygii</taxon>
        <taxon>Teleostei</taxon>
        <taxon>Ostariophysi</taxon>
        <taxon>Siluriformes</taxon>
        <taxon>Bagridae</taxon>
        <taxon>Hemibagrus</taxon>
    </lineage>
</organism>
<evidence type="ECO:0000313" key="6">
    <source>
        <dbReference type="Proteomes" id="UP001274896"/>
    </source>
</evidence>
<dbReference type="InterPro" id="IPR012677">
    <property type="entry name" value="Nucleotide-bd_a/b_plait_sf"/>
</dbReference>
<keyword evidence="6" id="KW-1185">Reference proteome</keyword>
<evidence type="ECO:0000256" key="2">
    <source>
        <dbReference type="SAM" id="MobiDB-lite"/>
    </source>
</evidence>
<evidence type="ECO:0000313" key="5">
    <source>
        <dbReference type="EMBL" id="KAK3511215.1"/>
    </source>
</evidence>
<dbReference type="GO" id="GO:0003723">
    <property type="term" value="F:RNA binding"/>
    <property type="evidence" value="ECO:0007669"/>
    <property type="project" value="UniProtKB-UniRule"/>
</dbReference>
<dbReference type="Proteomes" id="UP001274896">
    <property type="component" value="Unassembled WGS sequence"/>
</dbReference>
<dbReference type="Gene3D" id="3.30.70.330">
    <property type="match status" value="1"/>
</dbReference>
<evidence type="ECO:0000256" key="3">
    <source>
        <dbReference type="SAM" id="SignalP"/>
    </source>
</evidence>
<name>A0AAE0ULZ7_9TELE</name>
<dbReference type="PROSITE" id="PS50102">
    <property type="entry name" value="RRM"/>
    <property type="match status" value="1"/>
</dbReference>
<dbReference type="InterPro" id="IPR000504">
    <property type="entry name" value="RRM_dom"/>
</dbReference>
<protein>
    <recommendedName>
        <fullName evidence="4">RRM domain-containing protein</fullName>
    </recommendedName>
</protein>
<keyword evidence="1" id="KW-0694">RNA-binding</keyword>